<proteinExistence type="predicted"/>
<protein>
    <submittedName>
        <fullName evidence="1">Alpha/beta hydrolase</fullName>
    </submittedName>
</protein>
<dbReference type="AlphaFoldDB" id="A0A5R9QE88"/>
<dbReference type="RefSeq" id="WP_138411787.1">
    <property type="nucleotide sequence ID" value="NZ_QLAG01000012.1"/>
</dbReference>
<dbReference type="InterPro" id="IPR029058">
    <property type="entry name" value="AB_hydrolase_fold"/>
</dbReference>
<accession>A0A5R9QE88</accession>
<organism evidence="1 2">
    <name type="scientific">Stutzerimonas nosocomialis</name>
    <dbReference type="NCBI Taxonomy" id="1056496"/>
    <lineage>
        <taxon>Bacteria</taxon>
        <taxon>Pseudomonadati</taxon>
        <taxon>Pseudomonadota</taxon>
        <taxon>Gammaproteobacteria</taxon>
        <taxon>Pseudomonadales</taxon>
        <taxon>Pseudomonadaceae</taxon>
        <taxon>Stutzerimonas</taxon>
    </lineage>
</organism>
<keyword evidence="1" id="KW-0378">Hydrolase</keyword>
<gene>
    <name evidence="1" type="ORF">DN820_11645</name>
</gene>
<name>A0A5R9QE88_9GAMM</name>
<evidence type="ECO:0000313" key="2">
    <source>
        <dbReference type="Proteomes" id="UP000306753"/>
    </source>
</evidence>
<dbReference type="EMBL" id="QLAG01000012">
    <property type="protein sequence ID" value="TLX63449.1"/>
    <property type="molecule type" value="Genomic_DNA"/>
</dbReference>
<reference evidence="1 2" key="1">
    <citation type="journal article" date="2017" name="Eur. J. Clin. Microbiol. Infect. Dis.">
        <title>Uncommonly isolated clinical Pseudomonas: identification and phylogenetic assignation.</title>
        <authorList>
            <person name="Mulet M."/>
            <person name="Gomila M."/>
            <person name="Ramirez A."/>
            <person name="Cardew S."/>
            <person name="Moore E.R."/>
            <person name="Lalucat J."/>
            <person name="Garcia-Valdes E."/>
        </authorList>
    </citation>
    <scope>NUCLEOTIDE SEQUENCE [LARGE SCALE GENOMIC DNA]</scope>
    <source>
        <strain evidence="1 2">SD129</strain>
    </source>
</reference>
<dbReference type="GO" id="GO:0016787">
    <property type="term" value="F:hydrolase activity"/>
    <property type="evidence" value="ECO:0007669"/>
    <property type="project" value="UniProtKB-KW"/>
</dbReference>
<evidence type="ECO:0000313" key="1">
    <source>
        <dbReference type="EMBL" id="TLX63449.1"/>
    </source>
</evidence>
<keyword evidence="2" id="KW-1185">Reference proteome</keyword>
<comment type="caution">
    <text evidence="1">The sequence shown here is derived from an EMBL/GenBank/DDBJ whole genome shotgun (WGS) entry which is preliminary data.</text>
</comment>
<dbReference type="SUPFAM" id="SSF53474">
    <property type="entry name" value="alpha/beta-Hydrolases"/>
    <property type="match status" value="1"/>
</dbReference>
<dbReference type="Gene3D" id="3.40.50.1820">
    <property type="entry name" value="alpha/beta hydrolase"/>
    <property type="match status" value="1"/>
</dbReference>
<dbReference type="Proteomes" id="UP000306753">
    <property type="component" value="Unassembled WGS sequence"/>
</dbReference>
<sequence>MKPITHAKAGALALAGLLLQGGVTTLALAQGKPAIPRYAHSETREQDSRIYVPVSTPFDALPGLPSERWYGIHQGASYRIEVPPNWNGILVMYAHGYRGTGAELTVTNPSLRPWLLQNGYAWAASSYSANYYDVRAGVEDTNALALAFSSLTGKPEPRKRYVTGHSMGGHVAAAAVEAETLATANNRVRYDGSVPMCGVTGDVYEFEYLFHFTWAAQHLAGLGPSGYPATDFQQKLPQIIANLWTQYPTVPNEQGRKLEGIVRELSGGERPIFAEGFRTAYQDVVMGTGGGDGTINGILADSLTGNLGTIYQFDDDKRLSTEERAFNKSIPRVLGLPMANNLRPDGLRWIPVVRGEFNVPVVSIHTLGDLYVPFKHMQLHRKRAEANGNGGLLVQRAIRAPGHCDFSYQEQVEAFSAMTTWEQTGVKPAGDEVLDARTLADPAYGCRFTRNEGAMRAGLPTCEDAR</sequence>